<dbReference type="EMBL" id="CH964272">
    <property type="protein sequence ID" value="EDW83920.1"/>
    <property type="molecule type" value="Genomic_DNA"/>
</dbReference>
<dbReference type="KEGG" id="dwi:6651134"/>
<dbReference type="GO" id="GO:0005829">
    <property type="term" value="C:cytosol"/>
    <property type="evidence" value="ECO:0007669"/>
    <property type="project" value="EnsemblMetazoa"/>
</dbReference>
<dbReference type="GO" id="GO:0051015">
    <property type="term" value="F:actin filament binding"/>
    <property type="evidence" value="ECO:0007669"/>
    <property type="project" value="TreeGrafter"/>
</dbReference>
<dbReference type="GO" id="GO:0005912">
    <property type="term" value="C:adherens junction"/>
    <property type="evidence" value="ECO:0007669"/>
    <property type="project" value="TreeGrafter"/>
</dbReference>
<proteinExistence type="predicted"/>
<dbReference type="PANTHER" id="PTHR18914">
    <property type="entry name" value="ALPHA CATENIN"/>
    <property type="match status" value="1"/>
</dbReference>
<dbReference type="FunCoup" id="B4NJJ6">
    <property type="interactions" value="59"/>
</dbReference>
<dbReference type="GO" id="GO:0016477">
    <property type="term" value="P:cell migration"/>
    <property type="evidence" value="ECO:0007669"/>
    <property type="project" value="TreeGrafter"/>
</dbReference>
<dbReference type="Gene3D" id="1.20.120.810">
    <property type="entry name" value="Vinculin, Vh2 four-helix bundle"/>
    <property type="match status" value="1"/>
</dbReference>
<dbReference type="PhylomeDB" id="B4NJJ6"/>
<comment type="subcellular location">
    <subcellularLocation>
        <location evidence="1">Cytoplasm</location>
    </subcellularLocation>
</comment>
<keyword evidence="4" id="KW-1185">Reference proteome</keyword>
<dbReference type="STRING" id="7260.B4NJJ6"/>
<dbReference type="OrthoDB" id="6342160at2759"/>
<dbReference type="PANTHER" id="PTHR18914:SF33">
    <property type="entry name" value="RE47911P-RELATED"/>
    <property type="match status" value="1"/>
</dbReference>
<evidence type="ECO:0008006" key="5">
    <source>
        <dbReference type="Google" id="ProtNLM"/>
    </source>
</evidence>
<evidence type="ECO:0000313" key="4">
    <source>
        <dbReference type="Proteomes" id="UP000007798"/>
    </source>
</evidence>
<evidence type="ECO:0000313" key="3">
    <source>
        <dbReference type="EMBL" id="EDW83920.1"/>
    </source>
</evidence>
<dbReference type="HOGENOM" id="CLU_030377_0_0_1"/>
<dbReference type="GO" id="GO:0007349">
    <property type="term" value="P:cellularization"/>
    <property type="evidence" value="ECO:0007669"/>
    <property type="project" value="EnsemblMetazoa"/>
</dbReference>
<dbReference type="SMR" id="B4NJJ6"/>
<name>B4NJJ6_DROWI</name>
<dbReference type="GO" id="GO:0007015">
    <property type="term" value="P:actin filament organization"/>
    <property type="evidence" value="ECO:0007669"/>
    <property type="project" value="EnsemblMetazoa"/>
</dbReference>
<sequence>MEQLLQQLNLCNELIEVKGEKGNIKWLNRFCATFLKFASEFKIYLPEVAPKYTTESSTDLHVETIFLCLTQVVTCITHLERIINIEEATTSSYLMTRQHFVDRILWCIRRLFASLNELMEDETTLDLEDLTFVELMDLALDQLESHREEMKPNGTYSILPVEANEKKDNYELSELASHIVRHALAFANVALEPDKRALTTLCETLLSECKAFRENVEDQTPEERKLEALNLERALYSLEGLLNEALLRLVCLLDVEETSVKKLKQILGECNDNSTVDQLICDFDIKMDRIQQIGVFAIAFSQDVKTKTIVRSCLASLESLDACIVPAFKLQRSATSTTLHHANILEHHFNEELRIFWNVLHEIIDSQSLVNNYLDMLVQKIHGATTKEHHKVVQMANVLLEHFGLAVNYDALDEVGKRLYNDFQLILRECKAILKHPIAIDPKRILKRFKILYSILAKLRDVLGKSKDTEVFNGSCLESNQSASKRQRSFFKPHQSRQQNVTTTLNSANNDSELLSFQLTEILRIG</sequence>
<gene>
    <name evidence="3" type="primary">Dwil\GK13866</name>
    <name evidence="3" type="ORF">Dwil_GK13866</name>
</gene>
<dbReference type="AlphaFoldDB" id="B4NJJ6"/>
<reference evidence="3 4" key="1">
    <citation type="journal article" date="2007" name="Nature">
        <title>Evolution of genes and genomes on the Drosophila phylogeny.</title>
        <authorList>
            <consortium name="Drosophila 12 Genomes Consortium"/>
            <person name="Clark A.G."/>
            <person name="Eisen M.B."/>
            <person name="Smith D.R."/>
            <person name="Bergman C.M."/>
            <person name="Oliver B."/>
            <person name="Markow T.A."/>
            <person name="Kaufman T.C."/>
            <person name="Kellis M."/>
            <person name="Gelbart W."/>
            <person name="Iyer V.N."/>
            <person name="Pollard D.A."/>
            <person name="Sackton T.B."/>
            <person name="Larracuente A.M."/>
            <person name="Singh N.D."/>
            <person name="Abad J.P."/>
            <person name="Abt D.N."/>
            <person name="Adryan B."/>
            <person name="Aguade M."/>
            <person name="Akashi H."/>
            <person name="Anderson W.W."/>
            <person name="Aquadro C.F."/>
            <person name="Ardell D.H."/>
            <person name="Arguello R."/>
            <person name="Artieri C.G."/>
            <person name="Barbash D.A."/>
            <person name="Barker D."/>
            <person name="Barsanti P."/>
            <person name="Batterham P."/>
            <person name="Batzoglou S."/>
            <person name="Begun D."/>
            <person name="Bhutkar A."/>
            <person name="Blanco E."/>
            <person name="Bosak S.A."/>
            <person name="Bradley R.K."/>
            <person name="Brand A.D."/>
            <person name="Brent M.R."/>
            <person name="Brooks A.N."/>
            <person name="Brown R.H."/>
            <person name="Butlin R.K."/>
            <person name="Caggese C."/>
            <person name="Calvi B.R."/>
            <person name="Bernardo de Carvalho A."/>
            <person name="Caspi A."/>
            <person name="Castrezana S."/>
            <person name="Celniker S.E."/>
            <person name="Chang J.L."/>
            <person name="Chapple C."/>
            <person name="Chatterji S."/>
            <person name="Chinwalla A."/>
            <person name="Civetta A."/>
            <person name="Clifton S.W."/>
            <person name="Comeron J.M."/>
            <person name="Costello J.C."/>
            <person name="Coyne J.A."/>
            <person name="Daub J."/>
            <person name="David R.G."/>
            <person name="Delcher A.L."/>
            <person name="Delehaunty K."/>
            <person name="Do C.B."/>
            <person name="Ebling H."/>
            <person name="Edwards K."/>
            <person name="Eickbush T."/>
            <person name="Evans J.D."/>
            <person name="Filipski A."/>
            <person name="Findeiss S."/>
            <person name="Freyhult E."/>
            <person name="Fulton L."/>
            <person name="Fulton R."/>
            <person name="Garcia A.C."/>
            <person name="Gardiner A."/>
            <person name="Garfield D.A."/>
            <person name="Garvin B.E."/>
            <person name="Gibson G."/>
            <person name="Gilbert D."/>
            <person name="Gnerre S."/>
            <person name="Godfrey J."/>
            <person name="Good R."/>
            <person name="Gotea V."/>
            <person name="Gravely B."/>
            <person name="Greenberg A.J."/>
            <person name="Griffiths-Jones S."/>
            <person name="Gross S."/>
            <person name="Guigo R."/>
            <person name="Gustafson E.A."/>
            <person name="Haerty W."/>
            <person name="Hahn M.W."/>
            <person name="Halligan D.L."/>
            <person name="Halpern A.L."/>
            <person name="Halter G.M."/>
            <person name="Han M.V."/>
            <person name="Heger A."/>
            <person name="Hillier L."/>
            <person name="Hinrichs A.S."/>
            <person name="Holmes I."/>
            <person name="Hoskins R.A."/>
            <person name="Hubisz M.J."/>
            <person name="Hultmark D."/>
            <person name="Huntley M.A."/>
            <person name="Jaffe D.B."/>
            <person name="Jagadeeshan S."/>
            <person name="Jeck W.R."/>
            <person name="Johnson J."/>
            <person name="Jones C.D."/>
            <person name="Jordan W.C."/>
            <person name="Karpen G.H."/>
            <person name="Kataoka E."/>
            <person name="Keightley P.D."/>
            <person name="Kheradpour P."/>
            <person name="Kirkness E.F."/>
            <person name="Koerich L.B."/>
            <person name="Kristiansen K."/>
            <person name="Kudrna D."/>
            <person name="Kulathinal R.J."/>
            <person name="Kumar S."/>
            <person name="Kwok R."/>
            <person name="Lander E."/>
            <person name="Langley C.H."/>
            <person name="Lapoint R."/>
            <person name="Lazzaro B.P."/>
            <person name="Lee S.J."/>
            <person name="Levesque L."/>
            <person name="Li R."/>
            <person name="Lin C.F."/>
            <person name="Lin M.F."/>
            <person name="Lindblad-Toh K."/>
            <person name="Llopart A."/>
            <person name="Long M."/>
            <person name="Low L."/>
            <person name="Lozovsky E."/>
            <person name="Lu J."/>
            <person name="Luo M."/>
            <person name="Machado C.A."/>
            <person name="Makalowski W."/>
            <person name="Marzo M."/>
            <person name="Matsuda M."/>
            <person name="Matzkin L."/>
            <person name="McAllister B."/>
            <person name="McBride C.S."/>
            <person name="McKernan B."/>
            <person name="McKernan K."/>
            <person name="Mendez-Lago M."/>
            <person name="Minx P."/>
            <person name="Mollenhauer M.U."/>
            <person name="Montooth K."/>
            <person name="Mount S.M."/>
            <person name="Mu X."/>
            <person name="Myers E."/>
            <person name="Negre B."/>
            <person name="Newfeld S."/>
            <person name="Nielsen R."/>
            <person name="Noor M.A."/>
            <person name="O'Grady P."/>
            <person name="Pachter L."/>
            <person name="Papaceit M."/>
            <person name="Parisi M.J."/>
            <person name="Parisi M."/>
            <person name="Parts L."/>
            <person name="Pedersen J.S."/>
            <person name="Pesole G."/>
            <person name="Phillippy A.M."/>
            <person name="Ponting C.P."/>
            <person name="Pop M."/>
            <person name="Porcelli D."/>
            <person name="Powell J.R."/>
            <person name="Prohaska S."/>
            <person name="Pruitt K."/>
            <person name="Puig M."/>
            <person name="Quesneville H."/>
            <person name="Ram K.R."/>
            <person name="Rand D."/>
            <person name="Rasmussen M.D."/>
            <person name="Reed L.K."/>
            <person name="Reenan R."/>
            <person name="Reily A."/>
            <person name="Remington K.A."/>
            <person name="Rieger T.T."/>
            <person name="Ritchie M.G."/>
            <person name="Robin C."/>
            <person name="Rogers Y.H."/>
            <person name="Rohde C."/>
            <person name="Rozas J."/>
            <person name="Rubenfield M.J."/>
            <person name="Ruiz A."/>
            <person name="Russo S."/>
            <person name="Salzberg S.L."/>
            <person name="Sanchez-Gracia A."/>
            <person name="Saranga D.J."/>
            <person name="Sato H."/>
            <person name="Schaeffer S.W."/>
            <person name="Schatz M.C."/>
            <person name="Schlenke T."/>
            <person name="Schwartz R."/>
            <person name="Segarra C."/>
            <person name="Singh R.S."/>
            <person name="Sirot L."/>
            <person name="Sirota M."/>
            <person name="Sisneros N.B."/>
            <person name="Smith C.D."/>
            <person name="Smith T.F."/>
            <person name="Spieth J."/>
            <person name="Stage D.E."/>
            <person name="Stark A."/>
            <person name="Stephan W."/>
            <person name="Strausberg R.L."/>
            <person name="Strempel S."/>
            <person name="Sturgill D."/>
            <person name="Sutton G."/>
            <person name="Sutton G.G."/>
            <person name="Tao W."/>
            <person name="Teichmann S."/>
            <person name="Tobari Y.N."/>
            <person name="Tomimura Y."/>
            <person name="Tsolas J.M."/>
            <person name="Valente V.L."/>
            <person name="Venter E."/>
            <person name="Venter J.C."/>
            <person name="Vicario S."/>
            <person name="Vieira F.G."/>
            <person name="Vilella A.J."/>
            <person name="Villasante A."/>
            <person name="Walenz B."/>
            <person name="Wang J."/>
            <person name="Wasserman M."/>
            <person name="Watts T."/>
            <person name="Wilson D."/>
            <person name="Wilson R.K."/>
            <person name="Wing R.A."/>
            <person name="Wolfner M.F."/>
            <person name="Wong A."/>
            <person name="Wong G.K."/>
            <person name="Wu C.I."/>
            <person name="Wu G."/>
            <person name="Yamamoto D."/>
            <person name="Yang H.P."/>
            <person name="Yang S.P."/>
            <person name="Yorke J.A."/>
            <person name="Yoshida K."/>
            <person name="Zdobnov E."/>
            <person name="Zhang P."/>
            <person name="Zhang Y."/>
            <person name="Zimin A.V."/>
            <person name="Baldwin J."/>
            <person name="Abdouelleil A."/>
            <person name="Abdulkadir J."/>
            <person name="Abebe A."/>
            <person name="Abera B."/>
            <person name="Abreu J."/>
            <person name="Acer S.C."/>
            <person name="Aftuck L."/>
            <person name="Alexander A."/>
            <person name="An P."/>
            <person name="Anderson E."/>
            <person name="Anderson S."/>
            <person name="Arachi H."/>
            <person name="Azer M."/>
            <person name="Bachantsang P."/>
            <person name="Barry A."/>
            <person name="Bayul T."/>
            <person name="Berlin A."/>
            <person name="Bessette D."/>
            <person name="Bloom T."/>
            <person name="Blye J."/>
            <person name="Boguslavskiy L."/>
            <person name="Bonnet C."/>
            <person name="Boukhgalter B."/>
            <person name="Bourzgui I."/>
            <person name="Brown A."/>
            <person name="Cahill P."/>
            <person name="Channer S."/>
            <person name="Cheshatsang Y."/>
            <person name="Chuda L."/>
            <person name="Citroen M."/>
            <person name="Collymore A."/>
            <person name="Cooke P."/>
            <person name="Costello M."/>
            <person name="D'Aco K."/>
            <person name="Daza R."/>
            <person name="De Haan G."/>
            <person name="DeGray S."/>
            <person name="DeMaso C."/>
            <person name="Dhargay N."/>
            <person name="Dooley K."/>
            <person name="Dooley E."/>
            <person name="Doricent M."/>
            <person name="Dorje P."/>
            <person name="Dorjee K."/>
            <person name="Dupes A."/>
            <person name="Elong R."/>
            <person name="Falk J."/>
            <person name="Farina A."/>
            <person name="Faro S."/>
            <person name="Ferguson D."/>
            <person name="Fisher S."/>
            <person name="Foley C.D."/>
            <person name="Franke A."/>
            <person name="Friedrich D."/>
            <person name="Gadbois L."/>
            <person name="Gearin G."/>
            <person name="Gearin C.R."/>
            <person name="Giannoukos G."/>
            <person name="Goode T."/>
            <person name="Graham J."/>
            <person name="Grandbois E."/>
            <person name="Grewal S."/>
            <person name="Gyaltsen K."/>
            <person name="Hafez N."/>
            <person name="Hagos B."/>
            <person name="Hall J."/>
            <person name="Henson C."/>
            <person name="Hollinger A."/>
            <person name="Honan T."/>
            <person name="Huard M.D."/>
            <person name="Hughes L."/>
            <person name="Hurhula B."/>
            <person name="Husby M.E."/>
            <person name="Kamat A."/>
            <person name="Kanga B."/>
            <person name="Kashin S."/>
            <person name="Khazanovich D."/>
            <person name="Kisner P."/>
            <person name="Lance K."/>
            <person name="Lara M."/>
            <person name="Lee W."/>
            <person name="Lennon N."/>
            <person name="Letendre F."/>
            <person name="LeVine R."/>
            <person name="Lipovsky A."/>
            <person name="Liu X."/>
            <person name="Liu J."/>
            <person name="Liu S."/>
            <person name="Lokyitsang T."/>
            <person name="Lokyitsang Y."/>
            <person name="Lubonja R."/>
            <person name="Lui A."/>
            <person name="MacDonald P."/>
            <person name="Magnisalis V."/>
            <person name="Maru K."/>
            <person name="Matthews C."/>
            <person name="McCusker W."/>
            <person name="McDonough S."/>
            <person name="Mehta T."/>
            <person name="Meldrim J."/>
            <person name="Meneus L."/>
            <person name="Mihai O."/>
            <person name="Mihalev A."/>
            <person name="Mihova T."/>
            <person name="Mittelman R."/>
            <person name="Mlenga V."/>
            <person name="Montmayeur A."/>
            <person name="Mulrain L."/>
            <person name="Navidi A."/>
            <person name="Naylor J."/>
            <person name="Negash T."/>
            <person name="Nguyen T."/>
            <person name="Nguyen N."/>
            <person name="Nicol R."/>
            <person name="Norbu C."/>
            <person name="Norbu N."/>
            <person name="Novod N."/>
            <person name="O'Neill B."/>
            <person name="Osman S."/>
            <person name="Markiewicz E."/>
            <person name="Oyono O.L."/>
            <person name="Patti C."/>
            <person name="Phunkhang P."/>
            <person name="Pierre F."/>
            <person name="Priest M."/>
            <person name="Raghuraman S."/>
            <person name="Rege F."/>
            <person name="Reyes R."/>
            <person name="Rise C."/>
            <person name="Rogov P."/>
            <person name="Ross K."/>
            <person name="Ryan E."/>
            <person name="Settipalli S."/>
            <person name="Shea T."/>
            <person name="Sherpa N."/>
            <person name="Shi L."/>
            <person name="Shih D."/>
            <person name="Sparrow T."/>
            <person name="Spaulding J."/>
            <person name="Stalker J."/>
            <person name="Stange-Thomann N."/>
            <person name="Stavropoulos S."/>
            <person name="Stone C."/>
            <person name="Strader C."/>
            <person name="Tesfaye S."/>
            <person name="Thomson T."/>
            <person name="Thoulutsang Y."/>
            <person name="Thoulutsang D."/>
            <person name="Topham K."/>
            <person name="Topping I."/>
            <person name="Tsamla T."/>
            <person name="Vassiliev H."/>
            <person name="Vo A."/>
            <person name="Wangchuk T."/>
            <person name="Wangdi T."/>
            <person name="Weiand M."/>
            <person name="Wilkinson J."/>
            <person name="Wilson A."/>
            <person name="Yadav S."/>
            <person name="Young G."/>
            <person name="Yu Q."/>
            <person name="Zembek L."/>
            <person name="Zhong D."/>
            <person name="Zimmer A."/>
            <person name="Zwirko Z."/>
            <person name="Jaffe D.B."/>
            <person name="Alvarez P."/>
            <person name="Brockman W."/>
            <person name="Butler J."/>
            <person name="Chin C."/>
            <person name="Gnerre S."/>
            <person name="Grabherr M."/>
            <person name="Kleber M."/>
            <person name="Mauceli E."/>
            <person name="MacCallum I."/>
        </authorList>
    </citation>
    <scope>NUCLEOTIDE SEQUENCE [LARGE SCALE GENOMIC DNA]</scope>
    <source>
        <strain evidence="4">Tucson 14030-0811.24</strain>
    </source>
</reference>
<evidence type="ECO:0000256" key="2">
    <source>
        <dbReference type="ARBA" id="ARBA00022490"/>
    </source>
</evidence>
<evidence type="ECO:0000256" key="1">
    <source>
        <dbReference type="ARBA" id="ARBA00004496"/>
    </source>
</evidence>
<dbReference type="GO" id="GO:0008013">
    <property type="term" value="F:beta-catenin binding"/>
    <property type="evidence" value="ECO:0007669"/>
    <property type="project" value="TreeGrafter"/>
</dbReference>
<dbReference type="GO" id="GO:0016342">
    <property type="term" value="C:catenin complex"/>
    <property type="evidence" value="ECO:0007669"/>
    <property type="project" value="TreeGrafter"/>
</dbReference>
<dbReference type="Proteomes" id="UP000007798">
    <property type="component" value="Unassembled WGS sequence"/>
</dbReference>
<keyword evidence="2" id="KW-0963">Cytoplasm</keyword>
<dbReference type="eggNOG" id="ENOG502SBC0">
    <property type="taxonomic scope" value="Eukaryota"/>
</dbReference>
<dbReference type="OMA" id="CIVPAFQ"/>
<dbReference type="InterPro" id="IPR008837">
    <property type="entry name" value="Serendipity_A"/>
</dbReference>
<dbReference type="InParanoid" id="B4NJJ6"/>
<dbReference type="GO" id="GO:0098609">
    <property type="term" value="P:cell-cell adhesion"/>
    <property type="evidence" value="ECO:0007669"/>
    <property type="project" value="TreeGrafter"/>
</dbReference>
<dbReference type="Pfam" id="PF05482">
    <property type="entry name" value="Serendipity_A"/>
    <property type="match status" value="1"/>
</dbReference>
<dbReference type="GO" id="GO:0032154">
    <property type="term" value="C:cleavage furrow"/>
    <property type="evidence" value="ECO:0007669"/>
    <property type="project" value="EnsemblMetazoa"/>
</dbReference>
<accession>B4NJJ6</accession>
<organism evidence="3 4">
    <name type="scientific">Drosophila willistoni</name>
    <name type="common">Fruit fly</name>
    <dbReference type="NCBI Taxonomy" id="7260"/>
    <lineage>
        <taxon>Eukaryota</taxon>
        <taxon>Metazoa</taxon>
        <taxon>Ecdysozoa</taxon>
        <taxon>Arthropoda</taxon>
        <taxon>Hexapoda</taxon>
        <taxon>Insecta</taxon>
        <taxon>Pterygota</taxon>
        <taxon>Neoptera</taxon>
        <taxon>Endopterygota</taxon>
        <taxon>Diptera</taxon>
        <taxon>Brachycera</taxon>
        <taxon>Muscomorpha</taxon>
        <taxon>Ephydroidea</taxon>
        <taxon>Drosophilidae</taxon>
        <taxon>Drosophila</taxon>
        <taxon>Sophophora</taxon>
    </lineage>
</organism>
<protein>
    <recommendedName>
        <fullName evidence="5">Serendipity locus protein alpha</fullName>
    </recommendedName>
</protein>